<dbReference type="PANTHER" id="PTHR30069">
    <property type="entry name" value="TONB-DEPENDENT OUTER MEMBRANE RECEPTOR"/>
    <property type="match status" value="1"/>
</dbReference>
<evidence type="ECO:0000313" key="15">
    <source>
        <dbReference type="EMBL" id="MCC9071640.1"/>
    </source>
</evidence>
<evidence type="ECO:0000256" key="4">
    <source>
        <dbReference type="ARBA" id="ARBA00022692"/>
    </source>
</evidence>
<evidence type="ECO:0000256" key="1">
    <source>
        <dbReference type="ARBA" id="ARBA00004571"/>
    </source>
</evidence>
<comment type="caution">
    <text evidence="15">The sequence shown here is derived from an EMBL/GenBank/DDBJ whole genome shotgun (WGS) entry which is preliminary data.</text>
</comment>
<keyword evidence="5 12" id="KW-0732">Signal</keyword>
<dbReference type="Pfam" id="PF00593">
    <property type="entry name" value="TonB_dep_Rec_b-barrel"/>
    <property type="match status" value="1"/>
</dbReference>
<keyword evidence="9 10" id="KW-0998">Cell outer membrane</keyword>
<dbReference type="InterPro" id="IPR000531">
    <property type="entry name" value="Beta-barrel_TonB"/>
</dbReference>
<keyword evidence="7 10" id="KW-0472">Membrane</keyword>
<dbReference type="InterPro" id="IPR012910">
    <property type="entry name" value="Plug_dom"/>
</dbReference>
<evidence type="ECO:0000256" key="10">
    <source>
        <dbReference type="PROSITE-ProRule" id="PRU01360"/>
    </source>
</evidence>
<organism evidence="15 16">
    <name type="scientific">Flavobacterium pisciphilum</name>
    <dbReference type="NCBI Taxonomy" id="2893755"/>
    <lineage>
        <taxon>Bacteria</taxon>
        <taxon>Pseudomonadati</taxon>
        <taxon>Bacteroidota</taxon>
        <taxon>Flavobacteriia</taxon>
        <taxon>Flavobacteriales</taxon>
        <taxon>Flavobacteriaceae</taxon>
        <taxon>Flavobacterium</taxon>
    </lineage>
</organism>
<dbReference type="SUPFAM" id="SSF56935">
    <property type="entry name" value="Porins"/>
    <property type="match status" value="1"/>
</dbReference>
<keyword evidence="3 10" id="KW-1134">Transmembrane beta strand</keyword>
<dbReference type="Gene3D" id="2.170.130.10">
    <property type="entry name" value="TonB-dependent receptor, plug domain"/>
    <property type="match status" value="1"/>
</dbReference>
<feature type="domain" description="TonB-dependent receptor-like beta-barrel" evidence="13">
    <location>
        <begin position="255"/>
        <end position="668"/>
    </location>
</feature>
<evidence type="ECO:0000256" key="11">
    <source>
        <dbReference type="RuleBase" id="RU003357"/>
    </source>
</evidence>
<keyword evidence="4 10" id="KW-0812">Transmembrane</keyword>
<evidence type="ECO:0000259" key="13">
    <source>
        <dbReference type="Pfam" id="PF00593"/>
    </source>
</evidence>
<keyword evidence="2 10" id="KW-0813">Transport</keyword>
<dbReference type="Pfam" id="PF07715">
    <property type="entry name" value="Plug"/>
    <property type="match status" value="1"/>
</dbReference>
<gene>
    <name evidence="15" type="ORF">LNQ49_08615</name>
</gene>
<dbReference type="InterPro" id="IPR039426">
    <property type="entry name" value="TonB-dep_rcpt-like"/>
</dbReference>
<feature type="domain" description="TonB-dependent receptor plug" evidence="14">
    <location>
        <begin position="47"/>
        <end position="153"/>
    </location>
</feature>
<evidence type="ECO:0000256" key="9">
    <source>
        <dbReference type="ARBA" id="ARBA00023237"/>
    </source>
</evidence>
<evidence type="ECO:0000256" key="8">
    <source>
        <dbReference type="ARBA" id="ARBA00023170"/>
    </source>
</evidence>
<comment type="similarity">
    <text evidence="10 11">Belongs to the TonB-dependent receptor family.</text>
</comment>
<evidence type="ECO:0000256" key="3">
    <source>
        <dbReference type="ARBA" id="ARBA00022452"/>
    </source>
</evidence>
<dbReference type="RefSeq" id="WP_229988271.1">
    <property type="nucleotide sequence ID" value="NZ_JAJJMO010000001.1"/>
</dbReference>
<sequence length="709" mass="80679">MKIKIILFIALVFCKTLSAQEKQKDSIRANELSEVVVTGQFEPQSIKKSIFNVTVISKKDIDQQAANNLSDLLNQYLNITIMPDSGTGRSTVSMFGLDGGYFKILIDNIPMVSDASLGNNVDLTQINLDDIEQIEIIEGSMGVTSGANAVTGVLNIITKKSSRYKWEIGATAQEETVGEEYSAFNKGRHIQSLKVAHSISDNWFASVGFDRNDLDGYLDGKKGKKYSETDLQRGYRLLPKLQHIANGMLSYRKNDFRAFYKFDYLNENIDYYDPTVIVVTNPPFDDIRYSYDRRYLTERMINHLNFYGKLASQYNYNVSFSHQKQTRSTELFEYNIKTDQESNNKKNKNQSTELLYSTGTLGNFFPKKSFDFQLGYEYVNNLGYSVVNGENQSFVPIEKRFQNFDVFLSSEIKATKKFSIRPGGRFSFQNQFNNQYAASLGLFYLFDKGIELRTSVGRGFRIPDFEELYSKIKFSGHQFYGNDALVPETSMSYNFSVKKMTSFESGLLFSNNLSASFLNVNDKIDMAFVGFEVGTTDPIYQNINISSYKMWNVATTNQVNFKSLSFNLGASLVGISQKIDNGKVVSDDKFLYALQVNSSVTYNLSKYNTLFAVYYKFNGEQRQFRQVVENGENVYKLSTLDSYSFLEASVRKSFYKKSFDVTLGARNLLDVTNIQQSIASGGDAHTTSNNIFLGYGRSYYLKLTYNLNF</sequence>
<comment type="subcellular location">
    <subcellularLocation>
        <location evidence="1 10">Cell outer membrane</location>
        <topology evidence="1 10">Multi-pass membrane protein</topology>
    </subcellularLocation>
</comment>
<accession>A0ABS8MUT9</accession>
<dbReference type="InterPro" id="IPR037066">
    <property type="entry name" value="Plug_dom_sf"/>
</dbReference>
<feature type="chain" id="PRO_5047528650" evidence="12">
    <location>
        <begin position="20"/>
        <end position="709"/>
    </location>
</feature>
<keyword evidence="8 15" id="KW-0675">Receptor</keyword>
<dbReference type="Gene3D" id="2.40.170.20">
    <property type="entry name" value="TonB-dependent receptor, beta-barrel domain"/>
    <property type="match status" value="1"/>
</dbReference>
<proteinExistence type="inferred from homology"/>
<feature type="signal peptide" evidence="12">
    <location>
        <begin position="1"/>
        <end position="19"/>
    </location>
</feature>
<dbReference type="InterPro" id="IPR036942">
    <property type="entry name" value="Beta-barrel_TonB_sf"/>
</dbReference>
<protein>
    <submittedName>
        <fullName evidence="15">TonB-dependent receptor</fullName>
    </submittedName>
</protein>
<keyword evidence="6 11" id="KW-0798">TonB box</keyword>
<dbReference type="EMBL" id="JAJJMO010000001">
    <property type="protein sequence ID" value="MCC9071640.1"/>
    <property type="molecule type" value="Genomic_DNA"/>
</dbReference>
<evidence type="ECO:0000259" key="14">
    <source>
        <dbReference type="Pfam" id="PF07715"/>
    </source>
</evidence>
<dbReference type="Proteomes" id="UP001430919">
    <property type="component" value="Unassembled WGS sequence"/>
</dbReference>
<evidence type="ECO:0000313" key="16">
    <source>
        <dbReference type="Proteomes" id="UP001430919"/>
    </source>
</evidence>
<keyword evidence="16" id="KW-1185">Reference proteome</keyword>
<name>A0ABS8MUT9_9FLAO</name>
<dbReference type="PANTHER" id="PTHR30069:SF29">
    <property type="entry name" value="HEMOGLOBIN AND HEMOGLOBIN-HAPTOGLOBIN-BINDING PROTEIN 1-RELATED"/>
    <property type="match status" value="1"/>
</dbReference>
<evidence type="ECO:0000256" key="12">
    <source>
        <dbReference type="SAM" id="SignalP"/>
    </source>
</evidence>
<evidence type="ECO:0000256" key="6">
    <source>
        <dbReference type="ARBA" id="ARBA00023077"/>
    </source>
</evidence>
<evidence type="ECO:0000256" key="7">
    <source>
        <dbReference type="ARBA" id="ARBA00023136"/>
    </source>
</evidence>
<evidence type="ECO:0000256" key="5">
    <source>
        <dbReference type="ARBA" id="ARBA00022729"/>
    </source>
</evidence>
<evidence type="ECO:0000256" key="2">
    <source>
        <dbReference type="ARBA" id="ARBA00022448"/>
    </source>
</evidence>
<dbReference type="PROSITE" id="PS52016">
    <property type="entry name" value="TONB_DEPENDENT_REC_3"/>
    <property type="match status" value="1"/>
</dbReference>
<reference evidence="15" key="1">
    <citation type="submission" date="2021-11" db="EMBL/GenBank/DDBJ databases">
        <title>Description of novel Flavobacterium species.</title>
        <authorList>
            <person name="Saticioglu I.B."/>
            <person name="Ay H."/>
            <person name="Altun S."/>
            <person name="Duman M."/>
        </authorList>
    </citation>
    <scope>NUCLEOTIDE SEQUENCE</scope>
    <source>
        <strain evidence="15">F-65</strain>
    </source>
</reference>